<dbReference type="Pfam" id="PF06985">
    <property type="entry name" value="HET"/>
    <property type="match status" value="1"/>
</dbReference>
<dbReference type="PANTHER" id="PTHR33112">
    <property type="entry name" value="DOMAIN PROTEIN, PUTATIVE-RELATED"/>
    <property type="match status" value="1"/>
</dbReference>
<dbReference type="AlphaFoldDB" id="W9N8A4"/>
<accession>W9N8A4</accession>
<reference evidence="2" key="1">
    <citation type="submission" date="2011-10" db="EMBL/GenBank/DDBJ databases">
        <title>The Genome Sequence of Fusarium oxysporum HDV247.</title>
        <authorList>
            <consortium name="The Broad Institute Genome Sequencing Platform"/>
            <person name="Ma L.-J."/>
            <person name="Gale L.R."/>
            <person name="Schwartz D.C."/>
            <person name="Zhou S."/>
            <person name="Corby-Kistler H."/>
            <person name="Young S.K."/>
            <person name="Zeng Q."/>
            <person name="Gargeya S."/>
            <person name="Fitzgerald M."/>
            <person name="Haas B."/>
            <person name="Abouelleil A."/>
            <person name="Alvarado L."/>
            <person name="Arachchi H.M."/>
            <person name="Berlin A."/>
            <person name="Brown A."/>
            <person name="Chapman S.B."/>
            <person name="Chen Z."/>
            <person name="Dunbar C."/>
            <person name="Freedman E."/>
            <person name="Gearin G."/>
            <person name="Goldberg J."/>
            <person name="Griggs A."/>
            <person name="Gujja S."/>
            <person name="Heiman D."/>
            <person name="Howarth C."/>
            <person name="Larson L."/>
            <person name="Lui A."/>
            <person name="MacDonald P.J.P."/>
            <person name="Montmayeur A."/>
            <person name="Murphy C."/>
            <person name="Neiman D."/>
            <person name="Pearson M."/>
            <person name="Priest M."/>
            <person name="Roberts A."/>
            <person name="Saif S."/>
            <person name="Shea T."/>
            <person name="Shenoy N."/>
            <person name="Sisk P."/>
            <person name="Stolte C."/>
            <person name="Sykes S."/>
            <person name="Wortman J."/>
            <person name="Nusbaum C."/>
            <person name="Birren B."/>
        </authorList>
    </citation>
    <scope>NUCLEOTIDE SEQUENCE [LARGE SCALE GENOMIC DNA]</scope>
    <source>
        <strain evidence="2">HDV247</strain>
    </source>
</reference>
<evidence type="ECO:0000259" key="1">
    <source>
        <dbReference type="Pfam" id="PF06985"/>
    </source>
</evidence>
<protein>
    <recommendedName>
        <fullName evidence="1">Heterokaryon incompatibility domain-containing protein</fullName>
    </recommendedName>
</protein>
<reference evidence="2" key="2">
    <citation type="submission" date="2014-02" db="EMBL/GenBank/DDBJ databases">
        <title>Annotation of the Genome Sequence of Fusarium oxysporum HDV247.</title>
        <authorList>
            <consortium name="The Broad Institute Genomics Platform"/>
            <person name="Ma L.-J."/>
            <person name="Corby-Kistler H."/>
            <person name="Broz K."/>
            <person name="Gale L.R."/>
            <person name="Jonkers W."/>
            <person name="O'Donnell K."/>
            <person name="Ploetz R."/>
            <person name="Steinberg C."/>
            <person name="Schwartz D.C."/>
            <person name="VanEtten H."/>
            <person name="Zhou S."/>
            <person name="Young S.K."/>
            <person name="Zeng Q."/>
            <person name="Gargeya S."/>
            <person name="Fitzgerald M."/>
            <person name="Abouelleil A."/>
            <person name="Alvarado L."/>
            <person name="Chapman S.B."/>
            <person name="Gainer-Dewar J."/>
            <person name="Goldberg J."/>
            <person name="Griggs A."/>
            <person name="Gujja S."/>
            <person name="Hansen M."/>
            <person name="Howarth C."/>
            <person name="Imamovic A."/>
            <person name="Ireland A."/>
            <person name="Larimer J."/>
            <person name="McCowan C."/>
            <person name="Murphy C."/>
            <person name="Pearson M."/>
            <person name="Poon T.W."/>
            <person name="Priest M."/>
            <person name="Roberts A."/>
            <person name="Saif S."/>
            <person name="Shea T."/>
            <person name="Sykes S."/>
            <person name="Wortman J."/>
            <person name="Nusbaum C."/>
            <person name="Birren B."/>
        </authorList>
    </citation>
    <scope>NUCLEOTIDE SEQUENCE</scope>
    <source>
        <strain evidence="2">HDV247</strain>
    </source>
</reference>
<dbReference type="PANTHER" id="PTHR33112:SF10">
    <property type="entry name" value="TOL"/>
    <property type="match status" value="1"/>
</dbReference>
<dbReference type="Proteomes" id="UP000030751">
    <property type="component" value="Unassembled WGS sequence"/>
</dbReference>
<dbReference type="EMBL" id="KI981272">
    <property type="protein sequence ID" value="EXA28973.1"/>
    <property type="molecule type" value="Genomic_DNA"/>
</dbReference>
<dbReference type="OrthoDB" id="4161196at2759"/>
<name>W9N8A4_FUSOX</name>
<dbReference type="InterPro" id="IPR010730">
    <property type="entry name" value="HET"/>
</dbReference>
<feature type="domain" description="Heterokaryon incompatibility" evidence="1">
    <location>
        <begin position="111"/>
        <end position="256"/>
    </location>
</feature>
<gene>
    <name evidence="2" type="ORF">FOVG_19462</name>
</gene>
<proteinExistence type="predicted"/>
<organism evidence="2">
    <name type="scientific">Fusarium oxysporum f. sp. pisi HDV247</name>
    <dbReference type="NCBI Taxonomy" id="1080344"/>
    <lineage>
        <taxon>Eukaryota</taxon>
        <taxon>Fungi</taxon>
        <taxon>Dikarya</taxon>
        <taxon>Ascomycota</taxon>
        <taxon>Pezizomycotina</taxon>
        <taxon>Sordariomycetes</taxon>
        <taxon>Hypocreomycetidae</taxon>
        <taxon>Hypocreales</taxon>
        <taxon>Nectriaceae</taxon>
        <taxon>Fusarium</taxon>
        <taxon>Fusarium oxysporum species complex</taxon>
    </lineage>
</organism>
<evidence type="ECO:0000313" key="2">
    <source>
        <dbReference type="EMBL" id="EXA28973.1"/>
    </source>
</evidence>
<dbReference type="HOGENOM" id="CLU_002639_7_2_1"/>
<sequence>MASTEEQVRRWIHWIHWDFETTWERRGDGEFAEVLSRELLEDAPEDTLVSHSTAGRPYSLLLRKWLWDCDQNHIQCERPQRKQIFWPKRVIFVGDSNKLVLVEDQLHGEDYLVLSHCWGRPTVEEKKLFCTTRENYKGRLHKSFSYDELPRTFQDAVRVTRLLGKQYLWIDEICIIQGPDGDWETEARTMEDIFASAYCTIAASSAGGWGDGFLQPDLDSHHIGMQGIPSTPICACDFERDVDEGPLVKRAWVLQERVLSRRIIHFAATHTYWECGKGVRCEQFTKLEPPPGKQYFILDPGFPRRLSLSGFARTVDFVQFLFKKYSTSGLTFPSDRDVAIYSLVERMRHALRTEVRYGVVRCFLGSILLWKRSDEEKTARIDYGGRTVPSWSWMVYPGGIDFIVDAKQRLRVPRSADLDFTDDGYTLTVKVRRFNDCRIGQDGKQFAIFDMSAFASPGKVGSLWFDMAETTEFKHCVIVGMDKDHQKEDPWKTYYFLLVREKQGGEGYERLGVGKVEARYVSKECDAGKLW</sequence>